<dbReference type="Proteomes" id="UP000308652">
    <property type="component" value="Unassembled WGS sequence"/>
</dbReference>
<dbReference type="AlphaFoldDB" id="A0A5C3LW60"/>
<keyword evidence="3" id="KW-1185">Reference proteome</keyword>
<evidence type="ECO:0000256" key="1">
    <source>
        <dbReference type="SAM" id="MobiDB-lite"/>
    </source>
</evidence>
<sequence>MAQILMRQIYTLQDHKVERERSETPSDDLRASAKQTYPHRRPHDHLSHKLLHLQIKMCAPRLGSAAPNLREYFQWIIKGDTKSSTPTFIKNTGYRYHKSLLDFDIVKGFWGAAALAVVNYQCVWYKRLHSLKAAPRMPSVTVYQGTSHIDAVLSVIKGPFM</sequence>
<gene>
    <name evidence="2" type="ORF">BDQ12DRAFT_668075</name>
</gene>
<name>A0A5C3LW60_9AGAR</name>
<reference evidence="2 3" key="1">
    <citation type="journal article" date="2019" name="Nat. Ecol. Evol.">
        <title>Megaphylogeny resolves global patterns of mushroom evolution.</title>
        <authorList>
            <person name="Varga T."/>
            <person name="Krizsan K."/>
            <person name="Foldi C."/>
            <person name="Dima B."/>
            <person name="Sanchez-Garcia M."/>
            <person name="Sanchez-Ramirez S."/>
            <person name="Szollosi G.J."/>
            <person name="Szarkandi J.G."/>
            <person name="Papp V."/>
            <person name="Albert L."/>
            <person name="Andreopoulos W."/>
            <person name="Angelini C."/>
            <person name="Antonin V."/>
            <person name="Barry K.W."/>
            <person name="Bougher N.L."/>
            <person name="Buchanan P."/>
            <person name="Buyck B."/>
            <person name="Bense V."/>
            <person name="Catcheside P."/>
            <person name="Chovatia M."/>
            <person name="Cooper J."/>
            <person name="Damon W."/>
            <person name="Desjardin D."/>
            <person name="Finy P."/>
            <person name="Geml J."/>
            <person name="Haridas S."/>
            <person name="Hughes K."/>
            <person name="Justo A."/>
            <person name="Karasinski D."/>
            <person name="Kautmanova I."/>
            <person name="Kiss B."/>
            <person name="Kocsube S."/>
            <person name="Kotiranta H."/>
            <person name="LaButti K.M."/>
            <person name="Lechner B.E."/>
            <person name="Liimatainen K."/>
            <person name="Lipzen A."/>
            <person name="Lukacs Z."/>
            <person name="Mihaltcheva S."/>
            <person name="Morgado L.N."/>
            <person name="Niskanen T."/>
            <person name="Noordeloos M.E."/>
            <person name="Ohm R.A."/>
            <person name="Ortiz-Santana B."/>
            <person name="Ovrebo C."/>
            <person name="Racz N."/>
            <person name="Riley R."/>
            <person name="Savchenko A."/>
            <person name="Shiryaev A."/>
            <person name="Soop K."/>
            <person name="Spirin V."/>
            <person name="Szebenyi C."/>
            <person name="Tomsovsky M."/>
            <person name="Tulloss R.E."/>
            <person name="Uehling J."/>
            <person name="Grigoriev I.V."/>
            <person name="Vagvolgyi C."/>
            <person name="Papp T."/>
            <person name="Martin F.M."/>
            <person name="Miettinen O."/>
            <person name="Hibbett D.S."/>
            <person name="Nagy L.G."/>
        </authorList>
    </citation>
    <scope>NUCLEOTIDE SEQUENCE [LARGE SCALE GENOMIC DNA]</scope>
    <source>
        <strain evidence="2 3">CBS 166.37</strain>
    </source>
</reference>
<feature type="region of interest" description="Disordered" evidence="1">
    <location>
        <begin position="16"/>
        <end position="42"/>
    </location>
</feature>
<proteinExistence type="predicted"/>
<organism evidence="2 3">
    <name type="scientific">Crucibulum laeve</name>
    <dbReference type="NCBI Taxonomy" id="68775"/>
    <lineage>
        <taxon>Eukaryota</taxon>
        <taxon>Fungi</taxon>
        <taxon>Dikarya</taxon>
        <taxon>Basidiomycota</taxon>
        <taxon>Agaricomycotina</taxon>
        <taxon>Agaricomycetes</taxon>
        <taxon>Agaricomycetidae</taxon>
        <taxon>Agaricales</taxon>
        <taxon>Agaricineae</taxon>
        <taxon>Nidulariaceae</taxon>
        <taxon>Crucibulum</taxon>
    </lineage>
</organism>
<protein>
    <submittedName>
        <fullName evidence="2">Uncharacterized protein</fullName>
    </submittedName>
</protein>
<evidence type="ECO:0000313" key="3">
    <source>
        <dbReference type="Proteomes" id="UP000308652"/>
    </source>
</evidence>
<evidence type="ECO:0000313" key="2">
    <source>
        <dbReference type="EMBL" id="TFK36148.1"/>
    </source>
</evidence>
<feature type="compositionally biased region" description="Basic and acidic residues" evidence="1">
    <location>
        <begin position="16"/>
        <end position="31"/>
    </location>
</feature>
<dbReference type="EMBL" id="ML213616">
    <property type="protein sequence ID" value="TFK36148.1"/>
    <property type="molecule type" value="Genomic_DNA"/>
</dbReference>
<accession>A0A5C3LW60</accession>